<keyword evidence="4" id="KW-1185">Reference proteome</keyword>
<feature type="chain" id="PRO_5012590358" evidence="2">
    <location>
        <begin position="22"/>
        <end position="78"/>
    </location>
</feature>
<evidence type="ECO:0000256" key="2">
    <source>
        <dbReference type="SAM" id="SignalP"/>
    </source>
</evidence>
<dbReference type="RefSeq" id="WP_072908927.1">
    <property type="nucleotide sequence ID" value="NZ_FQZT01000008.1"/>
</dbReference>
<accession>A0A1M6J8Y2</accession>
<proteinExistence type="predicted"/>
<dbReference type="STRING" id="1122189.SAMN02745165_02348"/>
<reference evidence="3 4" key="1">
    <citation type="submission" date="2016-11" db="EMBL/GenBank/DDBJ databases">
        <authorList>
            <person name="Jaros S."/>
            <person name="Januszkiewicz K."/>
            <person name="Wedrychowicz H."/>
        </authorList>
    </citation>
    <scope>NUCLEOTIDE SEQUENCE [LARGE SCALE GENOMIC DNA]</scope>
    <source>
        <strain evidence="3 4">DSM 5091</strain>
    </source>
</reference>
<sequence length="78" mass="8130">MKRIAYFLMIAALMFSFTNYAAAGEEKQASKQLQEQTSPAPNADKQMAEGSGSGKDASEQAKKIAANADVAASKGSGN</sequence>
<feature type="compositionally biased region" description="Low complexity" evidence="1">
    <location>
        <begin position="63"/>
        <end position="78"/>
    </location>
</feature>
<name>A0A1M6J8Y2_MALRU</name>
<evidence type="ECO:0000256" key="1">
    <source>
        <dbReference type="SAM" id="MobiDB-lite"/>
    </source>
</evidence>
<feature type="region of interest" description="Disordered" evidence="1">
    <location>
        <begin position="26"/>
        <end position="78"/>
    </location>
</feature>
<dbReference type="AlphaFoldDB" id="A0A1M6J8Y2"/>
<gene>
    <name evidence="3" type="ORF">SAMN02745165_02348</name>
</gene>
<keyword evidence="2" id="KW-0732">Signal</keyword>
<dbReference type="Proteomes" id="UP000184171">
    <property type="component" value="Unassembled WGS sequence"/>
</dbReference>
<evidence type="ECO:0000313" key="4">
    <source>
        <dbReference type="Proteomes" id="UP000184171"/>
    </source>
</evidence>
<protein>
    <submittedName>
        <fullName evidence="3">Uncharacterized protein</fullName>
    </submittedName>
</protein>
<evidence type="ECO:0000313" key="3">
    <source>
        <dbReference type="EMBL" id="SHJ43149.1"/>
    </source>
</evidence>
<feature type="compositionally biased region" description="Polar residues" evidence="1">
    <location>
        <begin position="30"/>
        <end position="40"/>
    </location>
</feature>
<organism evidence="3 4">
    <name type="scientific">Malonomonas rubra DSM 5091</name>
    <dbReference type="NCBI Taxonomy" id="1122189"/>
    <lineage>
        <taxon>Bacteria</taxon>
        <taxon>Pseudomonadati</taxon>
        <taxon>Thermodesulfobacteriota</taxon>
        <taxon>Desulfuromonadia</taxon>
        <taxon>Desulfuromonadales</taxon>
        <taxon>Geopsychrobacteraceae</taxon>
        <taxon>Malonomonas</taxon>
    </lineage>
</organism>
<feature type="signal peptide" evidence="2">
    <location>
        <begin position="1"/>
        <end position="21"/>
    </location>
</feature>
<dbReference type="EMBL" id="FQZT01000008">
    <property type="protein sequence ID" value="SHJ43149.1"/>
    <property type="molecule type" value="Genomic_DNA"/>
</dbReference>